<dbReference type="EMBL" id="JAWSTH010000006">
    <property type="protein sequence ID" value="MDW5593513.1"/>
    <property type="molecule type" value="Genomic_DNA"/>
</dbReference>
<dbReference type="Proteomes" id="UP001284601">
    <property type="component" value="Unassembled WGS sequence"/>
</dbReference>
<evidence type="ECO:0000313" key="2">
    <source>
        <dbReference type="EMBL" id="MDW5593513.1"/>
    </source>
</evidence>
<feature type="chain" id="PRO_5046000703" description="Secreted protein" evidence="1">
    <location>
        <begin position="29"/>
        <end position="252"/>
    </location>
</feature>
<gene>
    <name evidence="2" type="ORF">R7226_04140</name>
</gene>
<accession>A0ABU4HJM1</accession>
<evidence type="ECO:0008006" key="4">
    <source>
        <dbReference type="Google" id="ProtNLM"/>
    </source>
</evidence>
<reference evidence="2 3" key="2">
    <citation type="submission" date="2023-10" db="EMBL/GenBank/DDBJ databases">
        <authorList>
            <person name="Han X.F."/>
        </authorList>
    </citation>
    <scope>NUCLEOTIDE SEQUENCE [LARGE SCALE GENOMIC DNA]</scope>
    <source>
        <strain evidence="2 3">KCTC 39840</strain>
    </source>
</reference>
<proteinExistence type="predicted"/>
<keyword evidence="3" id="KW-1185">Reference proteome</keyword>
<evidence type="ECO:0000313" key="3">
    <source>
        <dbReference type="Proteomes" id="UP001284601"/>
    </source>
</evidence>
<dbReference type="RefSeq" id="WP_318595775.1">
    <property type="nucleotide sequence ID" value="NZ_JAWSTH010000006.1"/>
</dbReference>
<keyword evidence="1" id="KW-0732">Signal</keyword>
<comment type="caution">
    <text evidence="2">The sequence shown here is derived from an EMBL/GenBank/DDBJ whole genome shotgun (WGS) entry which is preliminary data.</text>
</comment>
<sequence>MKLRNRIAAVSAGVASAALLALSGQASAAFPDYAGCPSGVFYCIDIQSTSGSMDIKGFGVPLGDSLRIRGGLGQNTAGEIVFSPARGTNGFIAKPVQVPGGILGIDFWLPGNSVTATAQLAGSPSDIRLNPFTLDMSVPLKLALTNPIIGPGCQIGSNRSPVWVNLITGTTAPPAPNRPISGHLGRLSTPTPTSVILSDNLNVDNSFAIPGASGCGIGLGLINGAINLKLKLPSAAGNNALIVGNNVALAQP</sequence>
<reference evidence="3" key="1">
    <citation type="submission" date="2023-07" db="EMBL/GenBank/DDBJ databases">
        <title>Conexibacter stalactiti sp. nov., isolated from stalactites in a lava cave and emended description of the genus Conexibacter.</title>
        <authorList>
            <person name="Lee S.D."/>
        </authorList>
    </citation>
    <scope>NUCLEOTIDE SEQUENCE [LARGE SCALE GENOMIC DNA]</scope>
    <source>
        <strain evidence="3">KCTC 39840</strain>
    </source>
</reference>
<protein>
    <recommendedName>
        <fullName evidence="4">Secreted protein</fullName>
    </recommendedName>
</protein>
<feature type="signal peptide" evidence="1">
    <location>
        <begin position="1"/>
        <end position="28"/>
    </location>
</feature>
<organism evidence="2 3">
    <name type="scientific">Conexibacter stalactiti</name>
    <dbReference type="NCBI Taxonomy" id="1940611"/>
    <lineage>
        <taxon>Bacteria</taxon>
        <taxon>Bacillati</taxon>
        <taxon>Actinomycetota</taxon>
        <taxon>Thermoleophilia</taxon>
        <taxon>Solirubrobacterales</taxon>
        <taxon>Conexibacteraceae</taxon>
        <taxon>Conexibacter</taxon>
    </lineage>
</organism>
<name>A0ABU4HJM1_9ACTN</name>
<evidence type="ECO:0000256" key="1">
    <source>
        <dbReference type="SAM" id="SignalP"/>
    </source>
</evidence>